<accession>A0A0D7CM15</accession>
<evidence type="ECO:0000313" key="3">
    <source>
        <dbReference type="Proteomes" id="UP000032458"/>
    </source>
</evidence>
<dbReference type="EMBL" id="JRKI01000026">
    <property type="protein sequence ID" value="KIZ16900.1"/>
    <property type="molecule type" value="Genomic_DNA"/>
</dbReference>
<organism evidence="2 3">
    <name type="scientific">Streptomyces natalensis ATCC 27448</name>
    <dbReference type="NCBI Taxonomy" id="1240678"/>
    <lineage>
        <taxon>Bacteria</taxon>
        <taxon>Bacillati</taxon>
        <taxon>Actinomycetota</taxon>
        <taxon>Actinomycetes</taxon>
        <taxon>Kitasatosporales</taxon>
        <taxon>Streptomycetaceae</taxon>
        <taxon>Streptomyces</taxon>
    </lineage>
</organism>
<dbReference type="Proteomes" id="UP000032458">
    <property type="component" value="Unassembled WGS sequence"/>
</dbReference>
<reference evidence="2 3" key="1">
    <citation type="submission" date="2014-09" db="EMBL/GenBank/DDBJ databases">
        <title>Draft genome sequence of Streptomyces natalensis ATCC 27448, producer of the antifungal pimaricin.</title>
        <authorList>
            <person name="Mendes M.V."/>
            <person name="Beites T."/>
            <person name="Pires S."/>
            <person name="Santos C.L."/>
            <person name="Moradas-Ferreira P."/>
        </authorList>
    </citation>
    <scope>NUCLEOTIDE SEQUENCE [LARGE SCALE GENOMIC DNA]</scope>
    <source>
        <strain evidence="2 3">ATCC 27448</strain>
    </source>
</reference>
<evidence type="ECO:0000313" key="2">
    <source>
        <dbReference type="EMBL" id="KIZ16900.1"/>
    </source>
</evidence>
<gene>
    <name evidence="2" type="ORF">SNA_18170</name>
</gene>
<proteinExistence type="predicted"/>
<keyword evidence="1" id="KW-0175">Coiled coil</keyword>
<dbReference type="PATRIC" id="fig|1240678.4.peg.3825"/>
<sequence>MTIRIILRLRRQLAESRGETARIERELRSLDSEITDVRDANTQLRQEAAVALERQVAAMETIDHLAAERERLLAKLEQAINWATEVGRVNACVDRQNQERAADNERLRRELAARTQPIARVIPLQQRGPSAA</sequence>
<protein>
    <submittedName>
        <fullName evidence="2">Uncharacterized protein</fullName>
    </submittedName>
</protein>
<keyword evidence="3" id="KW-1185">Reference proteome</keyword>
<dbReference type="RefSeq" id="WP_030064899.1">
    <property type="nucleotide sequence ID" value="NZ_JRKI01000026.1"/>
</dbReference>
<feature type="coiled-coil region" evidence="1">
    <location>
        <begin position="6"/>
        <end position="47"/>
    </location>
</feature>
<comment type="caution">
    <text evidence="2">The sequence shown here is derived from an EMBL/GenBank/DDBJ whole genome shotgun (WGS) entry which is preliminary data.</text>
</comment>
<name>A0A0D7CM15_9ACTN</name>
<dbReference type="AlphaFoldDB" id="A0A0D7CM15"/>
<evidence type="ECO:0000256" key="1">
    <source>
        <dbReference type="SAM" id="Coils"/>
    </source>
</evidence>